<comment type="caution">
    <text evidence="1">The sequence shown here is derived from an EMBL/GenBank/DDBJ whole genome shotgun (WGS) entry which is preliminary data.</text>
</comment>
<dbReference type="Proteomes" id="UP001152795">
    <property type="component" value="Unassembled WGS sequence"/>
</dbReference>
<protein>
    <submittedName>
        <fullName evidence="1">LIGHT-DEPENDENT SHORT HYPOCOTYLS 6</fullName>
    </submittedName>
</protein>
<keyword evidence="2" id="KW-1185">Reference proteome</keyword>
<dbReference type="AlphaFoldDB" id="A0A6S7I8K3"/>
<sequence length="143" mass="16312">MSLKTLQRLVGKCVYFSLAVPAVRLSIREMNAAISCGILKQKLVPLNHHLRAELAHWLFLNTWDDPLPWRPFGDNDHVGWSRRHTVLYYMQLAKVLNPTGASAKLASNVGVDPFHALQNMNKLKHFICAFPTASFHKRPRLDD</sequence>
<reference evidence="1" key="1">
    <citation type="submission" date="2020-04" db="EMBL/GenBank/DDBJ databases">
        <authorList>
            <person name="Alioto T."/>
            <person name="Alioto T."/>
            <person name="Gomez Garrido J."/>
        </authorList>
    </citation>
    <scope>NUCLEOTIDE SEQUENCE</scope>
    <source>
        <strain evidence="1">A484AB</strain>
    </source>
</reference>
<accession>A0A6S7I8K3</accession>
<gene>
    <name evidence="1" type="ORF">PACLA_8A045373</name>
</gene>
<dbReference type="EMBL" id="CACRXK020007454">
    <property type="protein sequence ID" value="CAB4012290.1"/>
    <property type="molecule type" value="Genomic_DNA"/>
</dbReference>
<name>A0A6S7I8K3_PARCT</name>
<evidence type="ECO:0000313" key="2">
    <source>
        <dbReference type="Proteomes" id="UP001152795"/>
    </source>
</evidence>
<organism evidence="1 2">
    <name type="scientific">Paramuricea clavata</name>
    <name type="common">Red gorgonian</name>
    <name type="synonym">Violescent sea-whip</name>
    <dbReference type="NCBI Taxonomy" id="317549"/>
    <lineage>
        <taxon>Eukaryota</taxon>
        <taxon>Metazoa</taxon>
        <taxon>Cnidaria</taxon>
        <taxon>Anthozoa</taxon>
        <taxon>Octocorallia</taxon>
        <taxon>Malacalcyonacea</taxon>
        <taxon>Plexauridae</taxon>
        <taxon>Paramuricea</taxon>
    </lineage>
</organism>
<dbReference type="OrthoDB" id="5987268at2759"/>
<evidence type="ECO:0000313" key="1">
    <source>
        <dbReference type="EMBL" id="CAB4012290.1"/>
    </source>
</evidence>
<proteinExistence type="predicted"/>